<feature type="compositionally biased region" description="Polar residues" evidence="4">
    <location>
        <begin position="409"/>
        <end position="419"/>
    </location>
</feature>
<feature type="region of interest" description="Disordered" evidence="4">
    <location>
        <begin position="1"/>
        <end position="28"/>
    </location>
</feature>
<dbReference type="InterPro" id="IPR050090">
    <property type="entry name" value="Tyrosine_recombinase_XerCD"/>
</dbReference>
<keyword evidence="2" id="KW-0238">DNA-binding</keyword>
<accession>A0A8J3FXN9</accession>
<feature type="region of interest" description="Disordered" evidence="4">
    <location>
        <begin position="386"/>
        <end position="426"/>
    </location>
</feature>
<dbReference type="AlphaFoldDB" id="A0A8J3FXN9"/>
<sequence length="426" mass="46916">MTISAIGEISIRHNDRRKDRMASAEKMGPGKWRGVYRDANGKKCHTKAPYYRTKNEARNAANEEEVKARRRAAPRNGALPATTTWDQWWDLLSTTRTFEVTDTGRVEASMVKAHIRPRWAGVALNQISRPKVQAWIDNLESRKPPLSANYIRRIYTTFAATINLAVTEEILIASPCVRITLPRVPKQPKPYATDGHLATLKTQLHQRLQDAVDFGFETGLRPGELAGLHVHRVDVEAKLLVVAEVYVGGQHLIRPFPKDKDSRTVPLSEKAVAIVRRCLASRTLDGGCGIPHADGRPCSSALVFLAPRGGVIRPRTFSDHLRRASTAAKMPRRTPYTLRRGYATRLAESGVNAFEIARVMGHGSLDQSQEYVQETPAARARVLRALGDPPTLTAVEGGAGTGTDPGTHLDSQTLPGTPSRTEENVG</sequence>
<comment type="caution">
    <text evidence="6">The sequence shown here is derived from an EMBL/GenBank/DDBJ whole genome shotgun (WGS) entry which is preliminary data.</text>
</comment>
<dbReference type="PANTHER" id="PTHR30349:SF64">
    <property type="entry name" value="PROPHAGE INTEGRASE INTD-RELATED"/>
    <property type="match status" value="1"/>
</dbReference>
<protein>
    <recommendedName>
        <fullName evidence="5">Tyr recombinase domain-containing protein</fullName>
    </recommendedName>
</protein>
<proteinExistence type="inferred from homology"/>
<dbReference type="GO" id="GO:0003677">
    <property type="term" value="F:DNA binding"/>
    <property type="evidence" value="ECO:0007669"/>
    <property type="project" value="UniProtKB-KW"/>
</dbReference>
<evidence type="ECO:0000313" key="6">
    <source>
        <dbReference type="EMBL" id="GGM64358.1"/>
    </source>
</evidence>
<reference evidence="6" key="2">
    <citation type="submission" date="2020-09" db="EMBL/GenBank/DDBJ databases">
        <authorList>
            <person name="Sun Q."/>
            <person name="Zhou Y."/>
        </authorList>
    </citation>
    <scope>NUCLEOTIDE SEQUENCE</scope>
    <source>
        <strain evidence="6">CGMCC 4.5737</strain>
    </source>
</reference>
<feature type="domain" description="Tyr recombinase" evidence="5">
    <location>
        <begin position="186"/>
        <end position="384"/>
    </location>
</feature>
<dbReference type="SUPFAM" id="SSF56349">
    <property type="entry name" value="DNA breaking-rejoining enzymes"/>
    <property type="match status" value="1"/>
</dbReference>
<evidence type="ECO:0000256" key="1">
    <source>
        <dbReference type="ARBA" id="ARBA00008857"/>
    </source>
</evidence>
<feature type="compositionally biased region" description="Basic and acidic residues" evidence="4">
    <location>
        <begin position="10"/>
        <end position="23"/>
    </location>
</feature>
<keyword evidence="7" id="KW-1185">Reference proteome</keyword>
<dbReference type="InterPro" id="IPR011010">
    <property type="entry name" value="DNA_brk_join_enz"/>
</dbReference>
<evidence type="ECO:0000313" key="7">
    <source>
        <dbReference type="Proteomes" id="UP000637578"/>
    </source>
</evidence>
<evidence type="ECO:0000256" key="4">
    <source>
        <dbReference type="SAM" id="MobiDB-lite"/>
    </source>
</evidence>
<gene>
    <name evidence="6" type="ORF">GCM10012275_38680</name>
</gene>
<name>A0A8J3FXN9_9PSEU</name>
<dbReference type="Gene3D" id="1.10.443.10">
    <property type="entry name" value="Intergrase catalytic core"/>
    <property type="match status" value="1"/>
</dbReference>
<comment type="similarity">
    <text evidence="1">Belongs to the 'phage' integrase family.</text>
</comment>
<dbReference type="InterPro" id="IPR010998">
    <property type="entry name" value="Integrase_recombinase_N"/>
</dbReference>
<dbReference type="GO" id="GO:0006310">
    <property type="term" value="P:DNA recombination"/>
    <property type="evidence" value="ECO:0007669"/>
    <property type="project" value="UniProtKB-KW"/>
</dbReference>
<dbReference type="GO" id="GO:0015074">
    <property type="term" value="P:DNA integration"/>
    <property type="evidence" value="ECO:0007669"/>
    <property type="project" value="InterPro"/>
</dbReference>
<dbReference type="InterPro" id="IPR013762">
    <property type="entry name" value="Integrase-like_cat_sf"/>
</dbReference>
<feature type="region of interest" description="Disordered" evidence="4">
    <location>
        <begin position="57"/>
        <end position="77"/>
    </location>
</feature>
<dbReference type="PROSITE" id="PS51898">
    <property type="entry name" value="TYR_RECOMBINASE"/>
    <property type="match status" value="1"/>
</dbReference>
<dbReference type="PANTHER" id="PTHR30349">
    <property type="entry name" value="PHAGE INTEGRASE-RELATED"/>
    <property type="match status" value="1"/>
</dbReference>
<dbReference type="InterPro" id="IPR002104">
    <property type="entry name" value="Integrase_catalytic"/>
</dbReference>
<evidence type="ECO:0000256" key="2">
    <source>
        <dbReference type="ARBA" id="ARBA00023125"/>
    </source>
</evidence>
<evidence type="ECO:0000259" key="5">
    <source>
        <dbReference type="PROSITE" id="PS51898"/>
    </source>
</evidence>
<dbReference type="Proteomes" id="UP000637578">
    <property type="component" value="Unassembled WGS sequence"/>
</dbReference>
<keyword evidence="3" id="KW-0233">DNA recombination</keyword>
<organism evidence="6 7">
    <name type="scientific">Longimycelium tulufanense</name>
    <dbReference type="NCBI Taxonomy" id="907463"/>
    <lineage>
        <taxon>Bacteria</taxon>
        <taxon>Bacillati</taxon>
        <taxon>Actinomycetota</taxon>
        <taxon>Actinomycetes</taxon>
        <taxon>Pseudonocardiales</taxon>
        <taxon>Pseudonocardiaceae</taxon>
        <taxon>Longimycelium</taxon>
    </lineage>
</organism>
<dbReference type="EMBL" id="BMMK01000018">
    <property type="protein sequence ID" value="GGM64358.1"/>
    <property type="molecule type" value="Genomic_DNA"/>
</dbReference>
<dbReference type="Gene3D" id="1.10.150.130">
    <property type="match status" value="1"/>
</dbReference>
<reference evidence="6" key="1">
    <citation type="journal article" date="2014" name="Int. J. Syst. Evol. Microbiol.">
        <title>Complete genome sequence of Corynebacterium casei LMG S-19264T (=DSM 44701T), isolated from a smear-ripened cheese.</title>
        <authorList>
            <consortium name="US DOE Joint Genome Institute (JGI-PGF)"/>
            <person name="Walter F."/>
            <person name="Albersmeier A."/>
            <person name="Kalinowski J."/>
            <person name="Ruckert C."/>
        </authorList>
    </citation>
    <scope>NUCLEOTIDE SEQUENCE</scope>
    <source>
        <strain evidence="6">CGMCC 4.5737</strain>
    </source>
</reference>
<dbReference type="Pfam" id="PF00589">
    <property type="entry name" value="Phage_integrase"/>
    <property type="match status" value="1"/>
</dbReference>
<evidence type="ECO:0000256" key="3">
    <source>
        <dbReference type="ARBA" id="ARBA00023172"/>
    </source>
</evidence>